<accession>A0A5B7FDT8</accession>
<dbReference type="AlphaFoldDB" id="A0A5B7FDT8"/>
<dbReference type="EMBL" id="VSRR010006694">
    <property type="protein sequence ID" value="MPC45371.1"/>
    <property type="molecule type" value="Genomic_DNA"/>
</dbReference>
<proteinExistence type="predicted"/>
<gene>
    <name evidence="1" type="ORF">E2C01_039069</name>
</gene>
<comment type="caution">
    <text evidence="1">The sequence shown here is derived from an EMBL/GenBank/DDBJ whole genome shotgun (WGS) entry which is preliminary data.</text>
</comment>
<organism evidence="1 2">
    <name type="scientific">Portunus trituberculatus</name>
    <name type="common">Swimming crab</name>
    <name type="synonym">Neptunus trituberculatus</name>
    <dbReference type="NCBI Taxonomy" id="210409"/>
    <lineage>
        <taxon>Eukaryota</taxon>
        <taxon>Metazoa</taxon>
        <taxon>Ecdysozoa</taxon>
        <taxon>Arthropoda</taxon>
        <taxon>Crustacea</taxon>
        <taxon>Multicrustacea</taxon>
        <taxon>Malacostraca</taxon>
        <taxon>Eumalacostraca</taxon>
        <taxon>Eucarida</taxon>
        <taxon>Decapoda</taxon>
        <taxon>Pleocyemata</taxon>
        <taxon>Brachyura</taxon>
        <taxon>Eubrachyura</taxon>
        <taxon>Portunoidea</taxon>
        <taxon>Portunidae</taxon>
        <taxon>Portuninae</taxon>
        <taxon>Portunus</taxon>
    </lineage>
</organism>
<dbReference type="Proteomes" id="UP000324222">
    <property type="component" value="Unassembled WGS sequence"/>
</dbReference>
<sequence length="180" mass="19062">MGLLEPLTLSQIAPVCHLCLGLRIGQHLQGCCQHPAPVKRLLKKVECYSLVALVRQLFFWCYDEATPISIPAEGTLGGPPTPPGVWGVCGEVVVVVEVVVEHRGCEEVEVVVVVEESVGVARVELEVLAEVEGGGGPICGTICSLTDFSIAPRGSILLTDSLSCERGPPPLVKSGELRSN</sequence>
<protein>
    <submittedName>
        <fullName evidence="1">Uncharacterized protein</fullName>
    </submittedName>
</protein>
<name>A0A5B7FDT8_PORTR</name>
<reference evidence="1 2" key="1">
    <citation type="submission" date="2019-05" db="EMBL/GenBank/DDBJ databases">
        <title>Another draft genome of Portunus trituberculatus and its Hox gene families provides insights of decapod evolution.</title>
        <authorList>
            <person name="Jeong J.-H."/>
            <person name="Song I."/>
            <person name="Kim S."/>
            <person name="Choi T."/>
            <person name="Kim D."/>
            <person name="Ryu S."/>
            <person name="Kim W."/>
        </authorList>
    </citation>
    <scope>NUCLEOTIDE SEQUENCE [LARGE SCALE GENOMIC DNA]</scope>
    <source>
        <tissue evidence="1">Muscle</tissue>
    </source>
</reference>
<evidence type="ECO:0000313" key="1">
    <source>
        <dbReference type="EMBL" id="MPC45371.1"/>
    </source>
</evidence>
<keyword evidence="2" id="KW-1185">Reference proteome</keyword>
<evidence type="ECO:0000313" key="2">
    <source>
        <dbReference type="Proteomes" id="UP000324222"/>
    </source>
</evidence>